<dbReference type="EMBL" id="MN013090">
    <property type="protein sequence ID" value="QEG13826.1"/>
    <property type="molecule type" value="Genomic_DNA"/>
</dbReference>
<protein>
    <submittedName>
        <fullName evidence="3">Putative baseplate protein</fullName>
    </submittedName>
</protein>
<evidence type="ECO:0000313" key="3">
    <source>
        <dbReference type="EMBL" id="QEG13826.1"/>
    </source>
</evidence>
<gene>
    <name evidence="3" type="ORF">TROPICALSUN_36</name>
</gene>
<dbReference type="Gene3D" id="2.40.50.230">
    <property type="entry name" value="Gp5 N-terminal domain"/>
    <property type="match status" value="1"/>
</dbReference>
<organism evidence="3 4">
    <name type="scientific">Erwinia phage vB_EamM_TropicalSun</name>
    <dbReference type="NCBI Taxonomy" id="2591372"/>
    <lineage>
        <taxon>Viruses</taxon>
        <taxon>Duplodnaviria</taxon>
        <taxon>Heunggongvirae</taxon>
        <taxon>Uroviricota</taxon>
        <taxon>Caudoviricetes</taxon>
        <taxon>Lindbergviridae</taxon>
        <taxon>Myosmarvirus</taxon>
        <taxon>Myosmarvirus myosmar</taxon>
    </lineage>
</organism>
<feature type="domain" description="Phage protein Gp138 N-terminal" evidence="2">
    <location>
        <begin position="49"/>
        <end position="145"/>
    </location>
</feature>
<feature type="region of interest" description="Disordered" evidence="1">
    <location>
        <begin position="239"/>
        <end position="259"/>
    </location>
</feature>
<reference evidence="3 4" key="1">
    <citation type="submission" date="2019-06" db="EMBL/GenBank/DDBJ databases">
        <authorList>
            <person name="Handoko Y.A."/>
            <person name="Wardani A.K."/>
            <person name="Sutrisno A."/>
            <person name="Widjanarko S.B."/>
            <person name="Sharma R."/>
            <person name="Grose J.H."/>
        </authorList>
    </citation>
    <scope>NUCLEOTIDE SEQUENCE [LARGE SCALE GENOMIC DNA]</scope>
</reference>
<evidence type="ECO:0000313" key="4">
    <source>
        <dbReference type="Proteomes" id="UP000322055"/>
    </source>
</evidence>
<evidence type="ECO:0000256" key="1">
    <source>
        <dbReference type="SAM" id="MobiDB-lite"/>
    </source>
</evidence>
<sequence>MMILVTEGIIMANTPLSQLTSANQGDKTTLWSALQFMNRQQSLNTDGMIPASISSYDRKENLATVTPLIQFVAVDGSTISRQPLVEIPVLALGGGGFVLNFPILEGDLGWIFAADRDLSLFKQSLSETKPNTGRIKQFSDGLWIPDVFRKYVINSEDEGCVVLQATDGSSRISLNESRVKITSQAVIVDTPMATFTKDVNVKGNLVVEGKTNADGGFESKSGTECTLPANATVGGINITTHGHEQQNNGSGRTAGGMTE</sequence>
<evidence type="ECO:0000259" key="2">
    <source>
        <dbReference type="Pfam" id="PF18352"/>
    </source>
</evidence>
<proteinExistence type="predicted"/>
<dbReference type="InterPro" id="IPR041599">
    <property type="entry name" value="Gp138_N"/>
</dbReference>
<dbReference type="InterPro" id="IPR037026">
    <property type="entry name" value="Vgr_OB-fold_dom_sf"/>
</dbReference>
<dbReference type="Proteomes" id="UP000322055">
    <property type="component" value="Segment"/>
</dbReference>
<dbReference type="Pfam" id="PF18352">
    <property type="entry name" value="Gp138_N"/>
    <property type="match status" value="1"/>
</dbReference>
<feature type="compositionally biased region" description="Polar residues" evidence="1">
    <location>
        <begin position="239"/>
        <end position="251"/>
    </location>
</feature>
<name>A0A5B9NMP4_9CAUD</name>
<accession>A0A5B9NMP4</accession>